<dbReference type="Gene3D" id="2.60.120.260">
    <property type="entry name" value="Galactose-binding domain-like"/>
    <property type="match status" value="1"/>
</dbReference>
<gene>
    <name evidence="1" type="ORF">SAMN02927921_03280</name>
</gene>
<dbReference type="RefSeq" id="WP_072318460.1">
    <property type="nucleotide sequence ID" value="NZ_FPJE01000020.1"/>
</dbReference>
<evidence type="ECO:0000313" key="2">
    <source>
        <dbReference type="Proteomes" id="UP000182248"/>
    </source>
</evidence>
<reference evidence="1 2" key="1">
    <citation type="submission" date="2016-11" db="EMBL/GenBank/DDBJ databases">
        <authorList>
            <person name="Jaros S."/>
            <person name="Januszkiewicz K."/>
            <person name="Wedrychowicz H."/>
        </authorList>
    </citation>
    <scope>NUCLEOTIDE SEQUENCE [LARGE SCALE GENOMIC DNA]</scope>
    <source>
        <strain evidence="1 2">CGMCC 1.12145</strain>
    </source>
</reference>
<dbReference type="EMBL" id="FPJE01000020">
    <property type="protein sequence ID" value="SFW68249.1"/>
    <property type="molecule type" value="Genomic_DNA"/>
</dbReference>
<protein>
    <submittedName>
        <fullName evidence="1">Uncharacterized protein</fullName>
    </submittedName>
</protein>
<name>A0A1K1R8I8_9FLAO</name>
<dbReference type="OrthoDB" id="9814627at2"/>
<keyword evidence="2" id="KW-1185">Reference proteome</keyword>
<proteinExistence type="predicted"/>
<evidence type="ECO:0000313" key="1">
    <source>
        <dbReference type="EMBL" id="SFW68249.1"/>
    </source>
</evidence>
<sequence length="1730" mass="191807">MKRLKRSHRVIALFLVFSMLPALVPYNMLQASGNGPTAPEATGFEPVDATDMVNLMTGDLSYVLPLLNVPSPEGGYPLALAYHAGIAMDQEASWVGLGWSLNPGAINRSVNGYPDDYNASLLTEYFYDQGGRKDMYSLSLGFTSKAGVSVGLGLSWGSNRSLGGYVSVGYGLDIGPNANARIGTNGIGVGGGYTVNGGLSADFNAHTSNGLGGSVGLNNGEGFEVGLSSSGTLSIYQTSGNQSIGMSMSSKGMGVFMGSKNTHSTNVIQGVGVGLRMSFNNTMSMGDYTVESSGWAIPVTIPTPIGIFSLSFGKQRMKYYLNKKVYNYVNGPLFFNEMIKNEEIYKVEILVGSIDMGFAIYPVGFASTYEEGVQMAIDAGAYEDAYRVTKIRTDEAFMDIYEVPIKGKEISRKGELEFNNPVFPAYDNYNVQAQGISGSMSSRLFENGVLYGLSNKENDQGYQLKHALDGFSSRFPDHARFDGKPYFYIDNEISTYLEVKNASFNSGTMHSDILDYYSTGVKNLPENRRVNSNFIEYFTNREIRENPVDVLKKGFLHPLASGFSRMNYPSDGIGAFKITAPDGKTYHYSLPVYNHEIVTRTFGVVKNNAAEAKSYFEKRQLEPYATHWLLTAVTGPDFVDTNGNGMADQGDYGYWVAFEYGKWSEAFGWKTPYGTSYLEDDSDPGVKTYIRGRKEVYYLNKVITRTHKALFIKEERKDAGSSRWAYNSVAHKEEQQSQSNYVNRFTLPRQNSLRLSKIILVKNPHDVYTQPANSRPSSSVEVLYNDSSKPAQNAEYNLWKNVLDIDDDWQAVMDKAVKVIDFAYDYSLAENAPDASPISGRSALRGVQFRGKKGALVIPPYRFAYYDGYGDFNIEDKDEFGYYGADNKWCSLKTVITPQGGQMHIVYEGHNIKPAFVSSVRFTRGASANYKISKINAVTYRIESGENVGIQPGDQLSFKYSKVCEWEDQGNCGGPCGYETEHCDFEAMATVTSRDGNNKFTLSIPANECSYIDQNFNCDLTTETFSAEFKLTDALENLGGIRVREIITSDGTGRTYNTTYRYGKNENGVGYISYLPYAPELQQELPYSAELPAPKVMYDQVSVEFPDGRKNRYYYSVMKEKDPEEIKYEDFYEISKTASDINNTAKGVDVNVSTFTIKDNLSALGRLEAVEVLNKYGQQLSKIENEYYDPGTTPGVAGVTQESYQSYKIVDYKQNTGSRKDKWLINSSSRIRYPNVLKSSAEYRNGHVFRTVYKDMDPVTGVFREAETTSASGEQLVSRAVPAYIRYPEMGSMVHSNTNKNMLTQIAETYSYIREQGGAKKYMGAGITTWKPEQYDYTIYTGPPHAPVSTGASADVWRKHKSYTWDGALDNDGTLATEPGNFIWSSPSATQPAGWKLLSEITLYDNFSNVLEVKDINGNKAATKRGDGSSKVFATGNTAFNTMFYSGLEEGTGTTIAEGVTRDATAVITSSRAHTGSRSVQVASGVKAFKVKPGQGGTYRVSVWAHTSGYTGARVVSGGQNYTYHQDELVRAGDWVQLNFDIAVNAGTEVALTSASGTVYFDDFRIHPVSAGMSSYVYNEDDELTYILGPNNMGARYVYDAGGRLKETYTEIADTENLTGGYKLTSEVAYNYARIEDSPYVPLKVELWEEGTYPSHKAVMRASGGSGQYEYRWSMQCGSYASKYGNWTSSQSLILLNNCSDRVYVRCEVRDLRSDEIKNDARTYKVENQL</sequence>
<organism evidence="1 2">
    <name type="scientific">Sinomicrobium oceani</name>
    <dbReference type="NCBI Taxonomy" id="1150368"/>
    <lineage>
        <taxon>Bacteria</taxon>
        <taxon>Pseudomonadati</taxon>
        <taxon>Bacteroidota</taxon>
        <taxon>Flavobacteriia</taxon>
        <taxon>Flavobacteriales</taxon>
        <taxon>Flavobacteriaceae</taxon>
        <taxon>Sinomicrobium</taxon>
    </lineage>
</organism>
<dbReference type="Proteomes" id="UP000182248">
    <property type="component" value="Unassembled WGS sequence"/>
</dbReference>
<accession>A0A1K1R8I8</accession>
<dbReference type="STRING" id="1150368.SAMN02927921_03280"/>